<dbReference type="Proteomes" id="UP000075418">
    <property type="component" value="Unassembled WGS sequence"/>
</dbReference>
<evidence type="ECO:0000256" key="2">
    <source>
        <dbReference type="RuleBase" id="RU003616"/>
    </source>
</evidence>
<evidence type="ECO:0000313" key="4">
    <source>
        <dbReference type="EMBL" id="KYH13384.1"/>
    </source>
</evidence>
<dbReference type="PANTHER" id="PTHR11527">
    <property type="entry name" value="HEAT-SHOCK PROTEIN 20 FAMILY MEMBER"/>
    <property type="match status" value="1"/>
</dbReference>
<protein>
    <submittedName>
        <fullName evidence="4">Heat-shock protein</fullName>
    </submittedName>
</protein>
<dbReference type="SMR" id="A0A151A1V1"/>
<name>A0A151A1V1_9STAP</name>
<accession>A0A151A1V1</accession>
<feature type="domain" description="SHSP" evidence="3">
    <location>
        <begin position="29"/>
        <end position="143"/>
    </location>
</feature>
<dbReference type="RefSeq" id="WP_061853615.1">
    <property type="nucleotide sequence ID" value="NZ_LUGM01000002.1"/>
</dbReference>
<dbReference type="EMBL" id="LUGM01000002">
    <property type="protein sequence ID" value="KYH13384.1"/>
    <property type="molecule type" value="Genomic_DNA"/>
</dbReference>
<evidence type="ECO:0000256" key="1">
    <source>
        <dbReference type="PROSITE-ProRule" id="PRU00285"/>
    </source>
</evidence>
<comment type="caution">
    <text evidence="4">The sequence shown here is derived from an EMBL/GenBank/DDBJ whole genome shotgun (WGS) entry which is preliminary data.</text>
</comment>
<evidence type="ECO:0000259" key="3">
    <source>
        <dbReference type="PROSITE" id="PS01031"/>
    </source>
</evidence>
<gene>
    <name evidence="4" type="ORF">A0131_00980</name>
</gene>
<comment type="similarity">
    <text evidence="1 2">Belongs to the small heat shock protein (HSP20) family.</text>
</comment>
<sequence>MAFEKRSFNNNLFDVDPGEFFKDVGRQMYEQSPFKKDIKTDIIEYSDHFVVAAELPGFNKTDIQLNFDNETLTIEAKQSQANVTDEGKTIHKERATNDLNRQFTFKHIIQEQISAKFDNGVLYVTLPKEQDTTVNVASNIEIN</sequence>
<dbReference type="SUPFAM" id="SSF49764">
    <property type="entry name" value="HSP20-like chaperones"/>
    <property type="match status" value="1"/>
</dbReference>
<dbReference type="AlphaFoldDB" id="A0A151A1V1"/>
<dbReference type="InterPro" id="IPR002068">
    <property type="entry name" value="A-crystallin/Hsp20_dom"/>
</dbReference>
<dbReference type="InterPro" id="IPR031107">
    <property type="entry name" value="Small_HSP"/>
</dbReference>
<dbReference type="Gene3D" id="2.60.40.790">
    <property type="match status" value="1"/>
</dbReference>
<organism evidence="4 5">
    <name type="scientific">Staphylococcus kloosii</name>
    <dbReference type="NCBI Taxonomy" id="29384"/>
    <lineage>
        <taxon>Bacteria</taxon>
        <taxon>Bacillati</taxon>
        <taxon>Bacillota</taxon>
        <taxon>Bacilli</taxon>
        <taxon>Bacillales</taxon>
        <taxon>Staphylococcaceae</taxon>
        <taxon>Staphylococcus</taxon>
    </lineage>
</organism>
<dbReference type="Pfam" id="PF00011">
    <property type="entry name" value="HSP20"/>
    <property type="match status" value="1"/>
</dbReference>
<evidence type="ECO:0000313" key="5">
    <source>
        <dbReference type="Proteomes" id="UP000075418"/>
    </source>
</evidence>
<reference evidence="4 5" key="1">
    <citation type="submission" date="2016-02" db="EMBL/GenBank/DDBJ databases">
        <title>Draft genome sequence of hydrocarbon degrading Staphylococcus saprophyticus Strain CNV2, isolated from crude-oil contaminated soil from Noonmati Oil Refinery, Guwahati, Assam, India.</title>
        <authorList>
            <person name="Mukherjee A."/>
            <person name="Chettri B."/>
            <person name="Langpoklakpam J."/>
            <person name="Singh A.K."/>
            <person name="Chattopadhyay D.J."/>
        </authorList>
    </citation>
    <scope>NUCLEOTIDE SEQUENCE [LARGE SCALE GENOMIC DNA]</scope>
    <source>
        <strain evidence="4 5">CNV2</strain>
    </source>
</reference>
<dbReference type="InterPro" id="IPR008978">
    <property type="entry name" value="HSP20-like_chaperone"/>
</dbReference>
<proteinExistence type="inferred from homology"/>
<dbReference type="PROSITE" id="PS01031">
    <property type="entry name" value="SHSP"/>
    <property type="match status" value="1"/>
</dbReference>